<dbReference type="Pfam" id="PF07883">
    <property type="entry name" value="Cupin_2"/>
    <property type="match status" value="1"/>
</dbReference>
<keyword evidence="3" id="KW-1185">Reference proteome</keyword>
<dbReference type="InterPro" id="IPR052538">
    <property type="entry name" value="Flavonoid_dioxygenase-like"/>
</dbReference>
<dbReference type="InterPro" id="IPR013096">
    <property type="entry name" value="Cupin_2"/>
</dbReference>
<sequence>MTAGEPIQLSTHMWMRTLVDLGTLSLDYLEIQPGSIRTPVVHDNCDELSYILSGELEFHLGDQKRVMRAGEAIGVPRGVPHGSVNHGPEVVRMLAANSPAFRLEDEVELQPEEEA</sequence>
<dbReference type="RefSeq" id="WP_282765673.1">
    <property type="nucleotide sequence ID" value="NZ_JASCTH010000032.1"/>
</dbReference>
<accession>A0ABT6WX50</accession>
<comment type="caution">
    <text evidence="2">The sequence shown here is derived from an EMBL/GenBank/DDBJ whole genome shotgun (WGS) entry which is preliminary data.</text>
</comment>
<dbReference type="Gene3D" id="2.60.120.10">
    <property type="entry name" value="Jelly Rolls"/>
    <property type="match status" value="1"/>
</dbReference>
<dbReference type="InterPro" id="IPR011051">
    <property type="entry name" value="RmlC_Cupin_sf"/>
</dbReference>
<dbReference type="Proteomes" id="UP001241758">
    <property type="component" value="Unassembled WGS sequence"/>
</dbReference>
<dbReference type="PANTHER" id="PTHR43346">
    <property type="entry name" value="LIGAND BINDING DOMAIN PROTEIN, PUTATIVE (AFU_ORTHOLOGUE AFUA_6G14370)-RELATED"/>
    <property type="match status" value="1"/>
</dbReference>
<gene>
    <name evidence="2" type="ORF">QLQ12_37525</name>
</gene>
<dbReference type="PANTHER" id="PTHR43346:SF1">
    <property type="entry name" value="QUERCETIN 2,3-DIOXYGENASE-RELATED"/>
    <property type="match status" value="1"/>
</dbReference>
<dbReference type="SUPFAM" id="SSF51182">
    <property type="entry name" value="RmlC-like cupins"/>
    <property type="match status" value="1"/>
</dbReference>
<name>A0ABT6WX50_9ACTN</name>
<dbReference type="EMBL" id="JASCTH010000032">
    <property type="protein sequence ID" value="MDI6104309.1"/>
    <property type="molecule type" value="Genomic_DNA"/>
</dbReference>
<evidence type="ECO:0000313" key="2">
    <source>
        <dbReference type="EMBL" id="MDI6104309.1"/>
    </source>
</evidence>
<proteinExistence type="predicted"/>
<evidence type="ECO:0000313" key="3">
    <source>
        <dbReference type="Proteomes" id="UP001241758"/>
    </source>
</evidence>
<organism evidence="2 3">
    <name type="scientific">Actinoplanes sandaracinus</name>
    <dbReference type="NCBI Taxonomy" id="3045177"/>
    <lineage>
        <taxon>Bacteria</taxon>
        <taxon>Bacillati</taxon>
        <taxon>Actinomycetota</taxon>
        <taxon>Actinomycetes</taxon>
        <taxon>Micromonosporales</taxon>
        <taxon>Micromonosporaceae</taxon>
        <taxon>Actinoplanes</taxon>
    </lineage>
</organism>
<dbReference type="InterPro" id="IPR014710">
    <property type="entry name" value="RmlC-like_jellyroll"/>
</dbReference>
<protein>
    <submittedName>
        <fullName evidence="2">Cupin domain-containing protein</fullName>
    </submittedName>
</protein>
<evidence type="ECO:0000259" key="1">
    <source>
        <dbReference type="Pfam" id="PF07883"/>
    </source>
</evidence>
<feature type="domain" description="Cupin type-2" evidence="1">
    <location>
        <begin position="29"/>
        <end position="95"/>
    </location>
</feature>
<reference evidence="2 3" key="1">
    <citation type="submission" date="2023-05" db="EMBL/GenBank/DDBJ databases">
        <title>Actinoplanes sp. NEAU-A12 genome sequencing.</title>
        <authorList>
            <person name="Wang Z.-S."/>
        </authorList>
    </citation>
    <scope>NUCLEOTIDE SEQUENCE [LARGE SCALE GENOMIC DNA]</scope>
    <source>
        <strain evidence="2 3">NEAU-A12</strain>
    </source>
</reference>